<dbReference type="InterPro" id="IPR037914">
    <property type="entry name" value="SpoVT-AbrB_sf"/>
</dbReference>
<sequence>MEEKCCCGVDAILSVDARGQLVLPKEIRTKLDIKPGDKLAAITRHSGGKPCCLLLIKADEFSELANEIVSPILKNMTVAGGN</sequence>
<evidence type="ECO:0000313" key="3">
    <source>
        <dbReference type="EMBL" id="KSV17940.1"/>
    </source>
</evidence>
<dbReference type="eggNOG" id="COG2002">
    <property type="taxonomic scope" value="Bacteria"/>
</dbReference>
<dbReference type="Gene3D" id="2.10.260.10">
    <property type="match status" value="1"/>
</dbReference>
<dbReference type="RefSeq" id="WP_058292463.1">
    <property type="nucleotide sequence ID" value="NZ_CP019865.1"/>
</dbReference>
<dbReference type="SMART" id="SM00966">
    <property type="entry name" value="SpoVT_AbrB"/>
    <property type="match status" value="1"/>
</dbReference>
<dbReference type="SUPFAM" id="SSF89447">
    <property type="entry name" value="AbrB/MazE/MraZ-like"/>
    <property type="match status" value="1"/>
</dbReference>
<dbReference type="Proteomes" id="UP001327986">
    <property type="component" value="Chromosome"/>
</dbReference>
<dbReference type="Pfam" id="PF04014">
    <property type="entry name" value="MazE_antitoxin"/>
    <property type="match status" value="1"/>
</dbReference>
<dbReference type="GO" id="GO:0003677">
    <property type="term" value="F:DNA binding"/>
    <property type="evidence" value="ECO:0007669"/>
    <property type="project" value="UniProtKB-UniRule"/>
</dbReference>
<dbReference type="NCBIfam" id="NF040962">
    <property type="entry name" value="near_HgcAB"/>
    <property type="match status" value="1"/>
</dbReference>
<evidence type="ECO:0000259" key="2">
    <source>
        <dbReference type="PROSITE" id="PS51740"/>
    </source>
</evidence>
<dbReference type="InterPro" id="IPR007159">
    <property type="entry name" value="SpoVT-AbrB_dom"/>
</dbReference>
<proteinExistence type="predicted"/>
<name>A0A0V8M2F4_9CHLR</name>
<gene>
    <name evidence="3" type="ORF">DA01_04665</name>
    <name evidence="4" type="ORF">VLL09_07020</name>
</gene>
<dbReference type="EMBL" id="JGYD01000018">
    <property type="protein sequence ID" value="KSV17940.1"/>
    <property type="molecule type" value="Genomic_DNA"/>
</dbReference>
<dbReference type="AlphaFoldDB" id="A0A0V8M2F4"/>
<dbReference type="Proteomes" id="UP000053577">
    <property type="component" value="Unassembled WGS sequence"/>
</dbReference>
<reference evidence="3 5" key="1">
    <citation type="journal article" date="2015" name="Sci. Rep.">
        <title>A comparative genomics and reductive dehalogenase gene transcription study of two chloroethene-respiring bacteria, Dehalococcoides mccartyi strains MB and 11a.</title>
        <authorList>
            <person name="Low A."/>
            <person name="Shen Z."/>
            <person name="Cheng D."/>
            <person name="Rogers M.J."/>
            <person name="Lee P.K."/>
            <person name="He J."/>
        </authorList>
    </citation>
    <scope>NUCLEOTIDE SEQUENCE [LARGE SCALE GENOMIC DNA]</scope>
    <source>
        <strain evidence="3 5">MB</strain>
    </source>
</reference>
<dbReference type="NCBIfam" id="TIGR01439">
    <property type="entry name" value="lp_hng_hel_AbrB"/>
    <property type="match status" value="1"/>
</dbReference>
<dbReference type="PROSITE" id="PS51740">
    <property type="entry name" value="SPOVT_ABRB"/>
    <property type="match status" value="1"/>
</dbReference>
<protein>
    <submittedName>
        <fullName evidence="3">AbrB family transcriptional regulator</fullName>
    </submittedName>
    <submittedName>
        <fullName evidence="4">HgcAB-associated protein</fullName>
    </submittedName>
</protein>
<dbReference type="EMBL" id="CP141531">
    <property type="protein sequence ID" value="WRO07135.1"/>
    <property type="molecule type" value="Genomic_DNA"/>
</dbReference>
<keyword evidence="1" id="KW-0238">DNA-binding</keyword>
<accession>A0A0V8M2F4</accession>
<evidence type="ECO:0000256" key="1">
    <source>
        <dbReference type="PROSITE-ProRule" id="PRU01076"/>
    </source>
</evidence>
<organism evidence="3 5">
    <name type="scientific">Dehalococcoides mccartyi</name>
    <dbReference type="NCBI Taxonomy" id="61435"/>
    <lineage>
        <taxon>Bacteria</taxon>
        <taxon>Bacillati</taxon>
        <taxon>Chloroflexota</taxon>
        <taxon>Dehalococcoidia</taxon>
        <taxon>Dehalococcoidales</taxon>
        <taxon>Dehalococcoidaceae</taxon>
        <taxon>Dehalococcoides</taxon>
    </lineage>
</organism>
<dbReference type="OrthoDB" id="9811597at2"/>
<feature type="domain" description="SpoVT-AbrB" evidence="2">
    <location>
        <begin position="10"/>
        <end position="60"/>
    </location>
</feature>
<reference evidence="4" key="2">
    <citation type="submission" date="2023-12" db="EMBL/GenBank/DDBJ databases">
        <title>Isolation of organohalide respiring bacteria Dehalococcoides mccartyi strain GPTCE1 in groundwater collected near a chemical plant in Suzhou, China.</title>
        <authorList>
            <person name="Liu G."/>
        </authorList>
    </citation>
    <scope>NUCLEOTIDE SEQUENCE</scope>
    <source>
        <strain evidence="4">GPTCE1</strain>
    </source>
</reference>
<evidence type="ECO:0000313" key="4">
    <source>
        <dbReference type="EMBL" id="WRO07135.1"/>
    </source>
</evidence>
<evidence type="ECO:0000313" key="5">
    <source>
        <dbReference type="Proteomes" id="UP000053577"/>
    </source>
</evidence>
<dbReference type="PATRIC" id="fig|61435.5.peg.919"/>